<evidence type="ECO:0000256" key="1">
    <source>
        <dbReference type="SAM" id="SignalP"/>
    </source>
</evidence>
<dbReference type="PROSITE" id="PS51257">
    <property type="entry name" value="PROKAR_LIPOPROTEIN"/>
    <property type="match status" value="1"/>
</dbReference>
<dbReference type="PIRSF" id="PIRSF002741">
    <property type="entry name" value="MppA"/>
    <property type="match status" value="1"/>
</dbReference>
<organism evidence="3 4">
    <name type="scientific">Paenibacillus hemerocallicola</name>
    <dbReference type="NCBI Taxonomy" id="1172614"/>
    <lineage>
        <taxon>Bacteria</taxon>
        <taxon>Bacillati</taxon>
        <taxon>Bacillota</taxon>
        <taxon>Bacilli</taxon>
        <taxon>Bacillales</taxon>
        <taxon>Paenibacillaceae</taxon>
        <taxon>Paenibacillus</taxon>
    </lineage>
</organism>
<feature type="chain" id="PRO_5039302974" evidence="1">
    <location>
        <begin position="25"/>
        <end position="546"/>
    </location>
</feature>
<dbReference type="SUPFAM" id="SSF53850">
    <property type="entry name" value="Periplasmic binding protein-like II"/>
    <property type="match status" value="1"/>
</dbReference>
<dbReference type="OrthoDB" id="9796817at2"/>
<dbReference type="GO" id="GO:0042597">
    <property type="term" value="C:periplasmic space"/>
    <property type="evidence" value="ECO:0007669"/>
    <property type="project" value="UniProtKB-ARBA"/>
</dbReference>
<keyword evidence="1" id="KW-0732">Signal</keyword>
<dbReference type="Gene3D" id="3.10.105.10">
    <property type="entry name" value="Dipeptide-binding Protein, Domain 3"/>
    <property type="match status" value="1"/>
</dbReference>
<dbReference type="AlphaFoldDB" id="A0A5C4TDJ7"/>
<dbReference type="CDD" id="cd00995">
    <property type="entry name" value="PBP2_NikA_DppA_OppA_like"/>
    <property type="match status" value="1"/>
</dbReference>
<evidence type="ECO:0000313" key="4">
    <source>
        <dbReference type="Proteomes" id="UP000307943"/>
    </source>
</evidence>
<dbReference type="Gene3D" id="3.90.76.10">
    <property type="entry name" value="Dipeptide-binding Protein, Domain 1"/>
    <property type="match status" value="1"/>
</dbReference>
<dbReference type="InterPro" id="IPR030678">
    <property type="entry name" value="Peptide/Ni-bd"/>
</dbReference>
<protein>
    <submittedName>
        <fullName evidence="3">ABC transporter substrate-binding protein</fullName>
    </submittedName>
</protein>
<dbReference type="InterPro" id="IPR000914">
    <property type="entry name" value="SBP_5_dom"/>
</dbReference>
<feature type="domain" description="Solute-binding protein family 5" evidence="2">
    <location>
        <begin position="93"/>
        <end position="466"/>
    </location>
</feature>
<dbReference type="GO" id="GO:1904680">
    <property type="term" value="F:peptide transmembrane transporter activity"/>
    <property type="evidence" value="ECO:0007669"/>
    <property type="project" value="TreeGrafter"/>
</dbReference>
<accession>A0A5C4TDJ7</accession>
<dbReference type="Pfam" id="PF00496">
    <property type="entry name" value="SBP_bac_5"/>
    <property type="match status" value="1"/>
</dbReference>
<dbReference type="EMBL" id="VDCQ01000007">
    <property type="protein sequence ID" value="TNJ66975.1"/>
    <property type="molecule type" value="Genomic_DNA"/>
</dbReference>
<evidence type="ECO:0000259" key="2">
    <source>
        <dbReference type="Pfam" id="PF00496"/>
    </source>
</evidence>
<gene>
    <name evidence="3" type="ORF">FE784_07170</name>
</gene>
<dbReference type="RefSeq" id="WP_139601460.1">
    <property type="nucleotide sequence ID" value="NZ_VDCQ01000007.1"/>
</dbReference>
<comment type="caution">
    <text evidence="3">The sequence shown here is derived from an EMBL/GenBank/DDBJ whole genome shotgun (WGS) entry which is preliminary data.</text>
</comment>
<name>A0A5C4TDJ7_9BACL</name>
<keyword evidence="4" id="KW-1185">Reference proteome</keyword>
<dbReference type="GO" id="GO:0043190">
    <property type="term" value="C:ATP-binding cassette (ABC) transporter complex"/>
    <property type="evidence" value="ECO:0007669"/>
    <property type="project" value="InterPro"/>
</dbReference>
<dbReference type="GO" id="GO:0015833">
    <property type="term" value="P:peptide transport"/>
    <property type="evidence" value="ECO:0007669"/>
    <property type="project" value="TreeGrafter"/>
</dbReference>
<dbReference type="Proteomes" id="UP000307943">
    <property type="component" value="Unassembled WGS sequence"/>
</dbReference>
<reference evidence="3 4" key="1">
    <citation type="submission" date="2019-05" db="EMBL/GenBank/DDBJ databases">
        <title>We sequenced the genome of Paenibacillus hemerocallicola KCTC 33185 for further insight into its adaptation and study the phylogeny of Paenibacillus.</title>
        <authorList>
            <person name="Narsing Rao M.P."/>
        </authorList>
    </citation>
    <scope>NUCLEOTIDE SEQUENCE [LARGE SCALE GENOMIC DNA]</scope>
    <source>
        <strain evidence="3 4">KCTC 33185</strain>
    </source>
</reference>
<dbReference type="Gene3D" id="3.40.190.10">
    <property type="entry name" value="Periplasmic binding protein-like II"/>
    <property type="match status" value="1"/>
</dbReference>
<dbReference type="PANTHER" id="PTHR30290">
    <property type="entry name" value="PERIPLASMIC BINDING COMPONENT OF ABC TRANSPORTER"/>
    <property type="match status" value="1"/>
</dbReference>
<evidence type="ECO:0000313" key="3">
    <source>
        <dbReference type="EMBL" id="TNJ66975.1"/>
    </source>
</evidence>
<proteinExistence type="predicted"/>
<sequence>MKRAYAWWRLAAALLALLVLGACGGNESPTGSAEAPADSGAASGGTKDKVLFIGTVSEPGTVNPINPIGGNVAYVINGIFNDALFDMDDSYSFSPKLAESMETTDNQTFVFKLNPKAAWNDGTPFTTEDVAFTLQTALHAKVDTYHNFNFLEGVNQAGKLEEGQTEISGLKIIDARTFSIRTKQPINRIVIQDRFAARLHFIPKHVLKDVAPEQMNVHPYFQNPNVTTGAFRFVAFKKGAYLEFARNEHYYRGIPKVDKVFVKIVPAANLVGQLETGELHMNSNGGVIPIADFDRLKSLNGLAVDVGEPSNANQLIFNVKAVPLKVRQAIPYALNRKMIVDKLFQGQAEIVDGVVPSNHPNYNSSQPTFEYNPEKAKQLLAESGWDMNRPLSFYVPTNDKGRELAAEIVAQNLQAVGLKVNLQKFDFATMLQKIKKVDYEMAIFSRSTTVDPSFYFSNWYNTGGGNNWFNYSNPEMDQLIAEGEREVDPIKQKAIYNKVQELLLRDLPTLGVYSAKDFMPVSKKVKVGKPKSFGMYNNIYEWDLSN</sequence>
<dbReference type="InterPro" id="IPR039424">
    <property type="entry name" value="SBP_5"/>
</dbReference>
<feature type="signal peptide" evidence="1">
    <location>
        <begin position="1"/>
        <end position="24"/>
    </location>
</feature>